<name>A0A3P7ICX9_STRVU</name>
<organism evidence="3 4">
    <name type="scientific">Strongylus vulgaris</name>
    <name type="common">Blood worm</name>
    <dbReference type="NCBI Taxonomy" id="40348"/>
    <lineage>
        <taxon>Eukaryota</taxon>
        <taxon>Metazoa</taxon>
        <taxon>Ecdysozoa</taxon>
        <taxon>Nematoda</taxon>
        <taxon>Chromadorea</taxon>
        <taxon>Rhabditida</taxon>
        <taxon>Rhabditina</taxon>
        <taxon>Rhabditomorpha</taxon>
        <taxon>Strongyloidea</taxon>
        <taxon>Strongylidae</taxon>
        <taxon>Strongylus</taxon>
    </lineage>
</organism>
<proteinExistence type="predicted"/>
<accession>A0A3P7ICX9</accession>
<feature type="compositionally biased region" description="Polar residues" evidence="1">
    <location>
        <begin position="264"/>
        <end position="282"/>
    </location>
</feature>
<dbReference type="OrthoDB" id="5874409at2759"/>
<reference evidence="3 4" key="1">
    <citation type="submission" date="2018-11" db="EMBL/GenBank/DDBJ databases">
        <authorList>
            <consortium name="Pathogen Informatics"/>
        </authorList>
    </citation>
    <scope>NUCLEOTIDE SEQUENCE [LARGE SCALE GENOMIC DNA]</scope>
</reference>
<evidence type="ECO:0000256" key="1">
    <source>
        <dbReference type="SAM" id="MobiDB-lite"/>
    </source>
</evidence>
<dbReference type="Proteomes" id="UP000270094">
    <property type="component" value="Unassembled WGS sequence"/>
</dbReference>
<evidence type="ECO:0000259" key="2">
    <source>
        <dbReference type="Pfam" id="PF12719"/>
    </source>
</evidence>
<protein>
    <recommendedName>
        <fullName evidence="2">Nuclear condensin complex subunit 3 C-terminal domain-containing protein</fullName>
    </recommendedName>
</protein>
<dbReference type="InterPro" id="IPR025977">
    <property type="entry name" value="Cnd3_C"/>
</dbReference>
<evidence type="ECO:0000313" key="4">
    <source>
        <dbReference type="Proteomes" id="UP000270094"/>
    </source>
</evidence>
<gene>
    <name evidence="3" type="ORF">SVUK_LOCUS2374</name>
</gene>
<dbReference type="Pfam" id="PF12719">
    <property type="entry name" value="Cnd3"/>
    <property type="match status" value="1"/>
</dbReference>
<feature type="domain" description="Nuclear condensin complex subunit 3 C-terminal" evidence="2">
    <location>
        <begin position="3"/>
        <end position="136"/>
    </location>
</feature>
<sequence>MKACECLAKIVLVESFSTDDHFLVESLVALISRMFHCFTIKMPAVKDCLECFFGMFPVVSRKNQLLLVSTFHELMSHIRNASDEDFVLRIDIAGALNLIVNSTSKILLRNAPDKKEGSVQPLFMRELLNYAYEHPEDTCALLYWETAAALDLNEFSSEQLQETQKMVENNVDIVLATAGTKSKIAGEIQRLLRHVEHALLTYSSRKAEELEGADRLTELRDKFARTPGRGRRRTPKSSNSTPIRSSKISTAKRKKSSTTRKTTQQLLDGQQTPSPPSVTGSLVTPVARTRPVLTRSAKQAAVTKTRRWLFEKNDEDS</sequence>
<dbReference type="EMBL" id="UYYB01005331">
    <property type="protein sequence ID" value="VDM67376.1"/>
    <property type="molecule type" value="Genomic_DNA"/>
</dbReference>
<dbReference type="AlphaFoldDB" id="A0A3P7ICX9"/>
<feature type="region of interest" description="Disordered" evidence="1">
    <location>
        <begin position="218"/>
        <end position="302"/>
    </location>
</feature>
<keyword evidence="4" id="KW-1185">Reference proteome</keyword>
<evidence type="ECO:0000313" key="3">
    <source>
        <dbReference type="EMBL" id="VDM67376.1"/>
    </source>
</evidence>